<dbReference type="PANTHER" id="PTHR33223:SF11">
    <property type="entry name" value="ELEMENT PROTEIN, PUTATIVE-RELATED"/>
    <property type="match status" value="1"/>
</dbReference>
<proteinExistence type="predicted"/>
<reference evidence="3 4" key="1">
    <citation type="journal article" date="2018" name="Mol. Plant">
        <title>The genome of Artemisia annua provides insight into the evolution of Asteraceae family and artemisinin biosynthesis.</title>
        <authorList>
            <person name="Shen Q."/>
            <person name="Zhang L."/>
            <person name="Liao Z."/>
            <person name="Wang S."/>
            <person name="Yan T."/>
            <person name="Shi P."/>
            <person name="Liu M."/>
            <person name="Fu X."/>
            <person name="Pan Q."/>
            <person name="Wang Y."/>
            <person name="Lv Z."/>
            <person name="Lu X."/>
            <person name="Zhang F."/>
            <person name="Jiang W."/>
            <person name="Ma Y."/>
            <person name="Chen M."/>
            <person name="Hao X."/>
            <person name="Li L."/>
            <person name="Tang Y."/>
            <person name="Lv G."/>
            <person name="Zhou Y."/>
            <person name="Sun X."/>
            <person name="Brodelius P.E."/>
            <person name="Rose J.K.C."/>
            <person name="Tang K."/>
        </authorList>
    </citation>
    <scope>NUCLEOTIDE SEQUENCE [LARGE SCALE GENOMIC DNA]</scope>
    <source>
        <strain evidence="4">cv. Huhao1</strain>
        <tissue evidence="3">Leaf</tissue>
    </source>
</reference>
<keyword evidence="4" id="KW-1185">Reference proteome</keyword>
<comment type="caution">
    <text evidence="3">The sequence shown here is derived from an EMBL/GenBank/DDBJ whole genome shotgun (WGS) entry which is preliminary data.</text>
</comment>
<evidence type="ECO:0000313" key="4">
    <source>
        <dbReference type="Proteomes" id="UP000245207"/>
    </source>
</evidence>
<protein>
    <submittedName>
        <fullName evidence="3">Retrotransposon gag domain-containing protein</fullName>
    </submittedName>
</protein>
<evidence type="ECO:0000256" key="1">
    <source>
        <dbReference type="SAM" id="MobiDB-lite"/>
    </source>
</evidence>
<dbReference type="EMBL" id="PKPP01000057">
    <property type="protein sequence ID" value="PWA98625.1"/>
    <property type="molecule type" value="Genomic_DNA"/>
</dbReference>
<dbReference type="Proteomes" id="UP000245207">
    <property type="component" value="Unassembled WGS sequence"/>
</dbReference>
<feature type="domain" description="Retrotransposon gag" evidence="2">
    <location>
        <begin position="115"/>
        <end position="156"/>
    </location>
</feature>
<name>A0A2U1QKW3_ARTAN</name>
<feature type="region of interest" description="Disordered" evidence="1">
    <location>
        <begin position="1"/>
        <end position="31"/>
    </location>
</feature>
<dbReference type="OrthoDB" id="1752139at2759"/>
<evidence type="ECO:0000313" key="3">
    <source>
        <dbReference type="EMBL" id="PWA98625.1"/>
    </source>
</evidence>
<dbReference type="InterPro" id="IPR005162">
    <property type="entry name" value="Retrotrans_gag_dom"/>
</dbReference>
<sequence>MQVRQDPEQTPQHAEPETLKRRRNFKRKSTVEQFQNTSKNVDWEGIRLKSQAPHVPEETDPFTHRIRKTDLLKRTYIPSHIQSYDGSNDLEDHIKMFQMLVWAEHWDMTIQCHAFWSTLIGPARDWFDNIPLESIRSYHELREMFLKNFLKKKEHIKNTMEICYPKQRRKNQ</sequence>
<accession>A0A2U1QKW3</accession>
<dbReference type="Pfam" id="PF03732">
    <property type="entry name" value="Retrotrans_gag"/>
    <property type="match status" value="1"/>
</dbReference>
<evidence type="ECO:0000259" key="2">
    <source>
        <dbReference type="Pfam" id="PF03732"/>
    </source>
</evidence>
<gene>
    <name evidence="3" type="ORF">CTI12_AA016280</name>
</gene>
<dbReference type="AlphaFoldDB" id="A0A2U1QKW3"/>
<dbReference type="PANTHER" id="PTHR33223">
    <property type="entry name" value="CCHC-TYPE DOMAIN-CONTAINING PROTEIN"/>
    <property type="match status" value="1"/>
</dbReference>
<organism evidence="3 4">
    <name type="scientific">Artemisia annua</name>
    <name type="common">Sweet wormwood</name>
    <dbReference type="NCBI Taxonomy" id="35608"/>
    <lineage>
        <taxon>Eukaryota</taxon>
        <taxon>Viridiplantae</taxon>
        <taxon>Streptophyta</taxon>
        <taxon>Embryophyta</taxon>
        <taxon>Tracheophyta</taxon>
        <taxon>Spermatophyta</taxon>
        <taxon>Magnoliopsida</taxon>
        <taxon>eudicotyledons</taxon>
        <taxon>Gunneridae</taxon>
        <taxon>Pentapetalae</taxon>
        <taxon>asterids</taxon>
        <taxon>campanulids</taxon>
        <taxon>Asterales</taxon>
        <taxon>Asteraceae</taxon>
        <taxon>Asteroideae</taxon>
        <taxon>Anthemideae</taxon>
        <taxon>Artemisiinae</taxon>
        <taxon>Artemisia</taxon>
    </lineage>
</organism>